<evidence type="ECO:0000313" key="3">
    <source>
        <dbReference type="Proteomes" id="UP000001357"/>
    </source>
</evidence>
<accession>A9V651</accession>
<protein>
    <submittedName>
        <fullName evidence="2">Uncharacterized protein</fullName>
    </submittedName>
</protein>
<dbReference type="RefSeq" id="XP_001748168.1">
    <property type="nucleotide sequence ID" value="XM_001748116.1"/>
</dbReference>
<proteinExistence type="predicted"/>
<evidence type="ECO:0000313" key="2">
    <source>
        <dbReference type="EMBL" id="EDQ86929.1"/>
    </source>
</evidence>
<sequence>MLQLSELMPTLQRNPPIALHQADTRPRSSLPKPAWQIKNQRHSAITNALAQKLASSGFSVAVEPPYNGTLAGQQRLDLTFQHPDESRRTGADVTTTTVQSEDCAAILRDTVARPVQRAERVKRTKYETQLKARGMDFIPLATTSNGGLSDAFLLLIKQASRRRARRHHPDEGYSPTHFALQLRRCIAVAIATSTACYINAILDRTDPAVSAWDSVRCIRI</sequence>
<dbReference type="Proteomes" id="UP000001357">
    <property type="component" value="Unassembled WGS sequence"/>
</dbReference>
<name>A9V651_MONBE</name>
<gene>
    <name evidence="2" type="ORF">MONBRDRAFT_10413</name>
</gene>
<dbReference type="KEGG" id="mbr:MONBRDRAFT_10413"/>
<feature type="region of interest" description="Disordered" evidence="1">
    <location>
        <begin position="1"/>
        <end position="32"/>
    </location>
</feature>
<evidence type="ECO:0000256" key="1">
    <source>
        <dbReference type="SAM" id="MobiDB-lite"/>
    </source>
</evidence>
<dbReference type="EMBL" id="CH991562">
    <property type="protein sequence ID" value="EDQ86929.1"/>
    <property type="molecule type" value="Genomic_DNA"/>
</dbReference>
<reference evidence="2 3" key="1">
    <citation type="journal article" date="2008" name="Nature">
        <title>The genome of the choanoflagellate Monosiga brevicollis and the origin of metazoans.</title>
        <authorList>
            <consortium name="JGI Sequencing"/>
            <person name="King N."/>
            <person name="Westbrook M.J."/>
            <person name="Young S.L."/>
            <person name="Kuo A."/>
            <person name="Abedin M."/>
            <person name="Chapman J."/>
            <person name="Fairclough S."/>
            <person name="Hellsten U."/>
            <person name="Isogai Y."/>
            <person name="Letunic I."/>
            <person name="Marr M."/>
            <person name="Pincus D."/>
            <person name="Putnam N."/>
            <person name="Rokas A."/>
            <person name="Wright K.J."/>
            <person name="Zuzow R."/>
            <person name="Dirks W."/>
            <person name="Good M."/>
            <person name="Goodstein D."/>
            <person name="Lemons D."/>
            <person name="Li W."/>
            <person name="Lyons J.B."/>
            <person name="Morris A."/>
            <person name="Nichols S."/>
            <person name="Richter D.J."/>
            <person name="Salamov A."/>
            <person name="Bork P."/>
            <person name="Lim W.A."/>
            <person name="Manning G."/>
            <person name="Miller W.T."/>
            <person name="McGinnis W."/>
            <person name="Shapiro H."/>
            <person name="Tjian R."/>
            <person name="Grigoriev I.V."/>
            <person name="Rokhsar D."/>
        </authorList>
    </citation>
    <scope>NUCLEOTIDE SEQUENCE [LARGE SCALE GENOMIC DNA]</scope>
    <source>
        <strain evidence="3">MX1 / ATCC 50154</strain>
    </source>
</reference>
<dbReference type="InParanoid" id="A9V651"/>
<keyword evidence="3" id="KW-1185">Reference proteome</keyword>
<dbReference type="GeneID" id="5893549"/>
<dbReference type="AlphaFoldDB" id="A9V651"/>
<organism evidence="2 3">
    <name type="scientific">Monosiga brevicollis</name>
    <name type="common">Choanoflagellate</name>
    <dbReference type="NCBI Taxonomy" id="81824"/>
    <lineage>
        <taxon>Eukaryota</taxon>
        <taxon>Choanoflagellata</taxon>
        <taxon>Craspedida</taxon>
        <taxon>Salpingoecidae</taxon>
        <taxon>Monosiga</taxon>
    </lineage>
</organism>